<dbReference type="PANTHER" id="PTHR12398:SF20">
    <property type="entry name" value="PROTEIN PHOSPHATASE 1 REGULATORY INHIBITOR SUBUNIT 2"/>
    <property type="match status" value="1"/>
</dbReference>
<dbReference type="PANTHER" id="PTHR12398">
    <property type="entry name" value="PROTEIN PHOSPHATASE INHIBITOR"/>
    <property type="match status" value="1"/>
</dbReference>
<dbReference type="AlphaFoldDB" id="A0A0H5QVH5"/>
<dbReference type="Pfam" id="PF04979">
    <property type="entry name" value="IPP-2"/>
    <property type="match status" value="1"/>
</dbReference>
<protein>
    <submittedName>
        <fullName evidence="1">Uncharacterized protein</fullName>
    </submittedName>
</protein>
<evidence type="ECO:0000313" key="1">
    <source>
        <dbReference type="EMBL" id="CRZ05747.1"/>
    </source>
</evidence>
<dbReference type="GO" id="GO:0004864">
    <property type="term" value="F:protein phosphatase inhibitor activity"/>
    <property type="evidence" value="ECO:0007669"/>
    <property type="project" value="InterPro"/>
</dbReference>
<dbReference type="GO" id="GO:0009966">
    <property type="term" value="P:regulation of signal transduction"/>
    <property type="evidence" value="ECO:0007669"/>
    <property type="project" value="InterPro"/>
</dbReference>
<proteinExistence type="predicted"/>
<name>A0A0H5QVH5_9EUKA</name>
<accession>A0A0H5QVH5</accession>
<reference evidence="1" key="1">
    <citation type="submission" date="2015-04" db="EMBL/GenBank/DDBJ databases">
        <title>The genome sequence of the plant pathogenic Rhizarian Plasmodiophora brassicae reveals insights in its biotrophic life cycle and the origin of chitin synthesis.</title>
        <authorList>
            <person name="Schwelm A."/>
            <person name="Fogelqvist J."/>
            <person name="Knaust A."/>
            <person name="Julke S."/>
            <person name="Lilja T."/>
            <person name="Dhandapani V."/>
            <person name="Bonilla-Rosso G."/>
            <person name="Karlsson M."/>
            <person name="Shevchenko A."/>
            <person name="Choi S.R."/>
            <person name="Kim H.G."/>
            <person name="Park J.Y."/>
            <person name="Lim Y.P."/>
            <person name="Ludwig-Muller J."/>
            <person name="Dixelius C."/>
        </authorList>
    </citation>
    <scope>NUCLEOTIDE SEQUENCE</scope>
    <source>
        <tissue evidence="1">Potato root galls</tissue>
    </source>
</reference>
<organism evidence="1">
    <name type="scientific">Spongospora subterranea</name>
    <dbReference type="NCBI Taxonomy" id="70186"/>
    <lineage>
        <taxon>Eukaryota</taxon>
        <taxon>Sar</taxon>
        <taxon>Rhizaria</taxon>
        <taxon>Endomyxa</taxon>
        <taxon>Phytomyxea</taxon>
        <taxon>Plasmodiophorida</taxon>
        <taxon>Plasmodiophoridae</taxon>
        <taxon>Spongospora</taxon>
    </lineage>
</organism>
<sequence length="151" mass="17395">MRSILKHRARQNHEPPLFAVQFDEENLALIQSEKPPTRMFINEPKTPFHYTNSDHCADEIVDLEISDADDGKICLQSFEGDGLPAGSNESCIDQHVCEWDDTEITENDNGPVLHQSEKFKSKRHNHYNEFATVRRFRKKDDGIISPETVED</sequence>
<dbReference type="InterPro" id="IPR007062">
    <property type="entry name" value="PPI-2"/>
</dbReference>
<dbReference type="EMBL" id="HACM01005305">
    <property type="protein sequence ID" value="CRZ05747.1"/>
    <property type="molecule type" value="Transcribed_RNA"/>
</dbReference>